<dbReference type="PANTHER" id="PTHR48081:SF8">
    <property type="entry name" value="ALPHA_BETA HYDROLASE FOLD-3 DOMAIN-CONTAINING PROTEIN-RELATED"/>
    <property type="match status" value="1"/>
</dbReference>
<gene>
    <name evidence="3" type="ORF">GCM10023200_31040</name>
</gene>
<organism evidence="3 4">
    <name type="scientific">Actinomycetospora chlora</name>
    <dbReference type="NCBI Taxonomy" id="663608"/>
    <lineage>
        <taxon>Bacteria</taxon>
        <taxon>Bacillati</taxon>
        <taxon>Actinomycetota</taxon>
        <taxon>Actinomycetes</taxon>
        <taxon>Pseudonocardiales</taxon>
        <taxon>Pseudonocardiaceae</taxon>
        <taxon>Actinomycetospora</taxon>
    </lineage>
</organism>
<reference evidence="4" key="1">
    <citation type="journal article" date="2019" name="Int. J. Syst. Evol. Microbiol.">
        <title>The Global Catalogue of Microorganisms (GCM) 10K type strain sequencing project: providing services to taxonomists for standard genome sequencing and annotation.</title>
        <authorList>
            <consortium name="The Broad Institute Genomics Platform"/>
            <consortium name="The Broad Institute Genome Sequencing Center for Infectious Disease"/>
            <person name="Wu L."/>
            <person name="Ma J."/>
        </authorList>
    </citation>
    <scope>NUCLEOTIDE SEQUENCE [LARGE SCALE GENOMIC DNA]</scope>
    <source>
        <strain evidence="4">JCM 17979</strain>
    </source>
</reference>
<dbReference type="Pfam" id="PF07859">
    <property type="entry name" value="Abhydrolase_3"/>
    <property type="match status" value="1"/>
</dbReference>
<dbReference type="InterPro" id="IPR029058">
    <property type="entry name" value="AB_hydrolase_fold"/>
</dbReference>
<dbReference type="InterPro" id="IPR013094">
    <property type="entry name" value="AB_hydrolase_3"/>
</dbReference>
<dbReference type="Proteomes" id="UP001500928">
    <property type="component" value="Unassembled WGS sequence"/>
</dbReference>
<dbReference type="Gene3D" id="3.40.50.1820">
    <property type="entry name" value="alpha/beta hydrolase"/>
    <property type="match status" value="1"/>
</dbReference>
<dbReference type="SUPFAM" id="SSF53474">
    <property type="entry name" value="alpha/beta-Hydrolases"/>
    <property type="match status" value="1"/>
</dbReference>
<dbReference type="InterPro" id="IPR050300">
    <property type="entry name" value="GDXG_lipolytic_enzyme"/>
</dbReference>
<keyword evidence="1" id="KW-0378">Hydrolase</keyword>
<evidence type="ECO:0000313" key="3">
    <source>
        <dbReference type="EMBL" id="GAA4793115.1"/>
    </source>
</evidence>
<name>A0ABP9BBB5_9PSEU</name>
<protein>
    <recommendedName>
        <fullName evidence="2">Alpha/beta hydrolase fold-3 domain-containing protein</fullName>
    </recommendedName>
</protein>
<feature type="domain" description="Alpha/beta hydrolase fold-3" evidence="2">
    <location>
        <begin position="111"/>
        <end position="316"/>
    </location>
</feature>
<keyword evidence="4" id="KW-1185">Reference proteome</keyword>
<sequence length="341" mass="36369">MWPMGQSVDLSTGEVPSPGRVAGGGAVDIDVRLRMFTWFADVSGAVAVSRMGPEEITRARSRRLSHNVVTSRVFGPMPRGVFVTDRVAHTDAGRLRVRLYRPHTARALPVVVNFHGGGGTLGNLDQSDWLCAHVASRVGALVVSVDYRLAPEHPYPAGRDDGYAAVTWAARQAAALGARPDRLAVMGDSAGGNMAAVVCLLARESGPVIDAQVLLYPALDLTFERPSVDRFADGPVLTRTDMEVFRSHYLGDDGDPTDPLCSPLFAPDVADLPPALIVTAAVDPLHDDGADYARRLDAAGVPVRHTDHARAVHGFLTFPGVCRASAQALDDVCAELSRRLA</sequence>
<accession>A0ABP9BBB5</accession>
<dbReference type="PANTHER" id="PTHR48081">
    <property type="entry name" value="AB HYDROLASE SUPERFAMILY PROTEIN C4A8.06C"/>
    <property type="match status" value="1"/>
</dbReference>
<evidence type="ECO:0000313" key="4">
    <source>
        <dbReference type="Proteomes" id="UP001500928"/>
    </source>
</evidence>
<proteinExistence type="predicted"/>
<comment type="caution">
    <text evidence="3">The sequence shown here is derived from an EMBL/GenBank/DDBJ whole genome shotgun (WGS) entry which is preliminary data.</text>
</comment>
<dbReference type="EMBL" id="BAABHO010000023">
    <property type="protein sequence ID" value="GAA4793115.1"/>
    <property type="molecule type" value="Genomic_DNA"/>
</dbReference>
<evidence type="ECO:0000256" key="1">
    <source>
        <dbReference type="ARBA" id="ARBA00022801"/>
    </source>
</evidence>
<evidence type="ECO:0000259" key="2">
    <source>
        <dbReference type="Pfam" id="PF07859"/>
    </source>
</evidence>